<dbReference type="Proteomes" id="UP001303160">
    <property type="component" value="Unassembled WGS sequence"/>
</dbReference>
<feature type="compositionally biased region" description="Low complexity" evidence="1">
    <location>
        <begin position="207"/>
        <end position="219"/>
    </location>
</feature>
<sequence>MAWHGIAAHGVQRIASRHRAFVHPSTPPGTHRFLTRLCRSTAPTKHVTIYSNWTPATARPVLSGADTAANHCHRIAVWCNPRLSLLSARTTTTEKTCSQTRRHGKTRLLPTARRPPVQQSPILLAATCARREDRFLVGPARENLSHTTHHTPHPSPPCVRLPPSPADAVFPFPRVHPVSPAASLRALSACHSPRLTPLPSLPPGSPLPCLHPTTVSSTPSRPPLQPEDRAVKACRK</sequence>
<comment type="caution">
    <text evidence="2">The sequence shown here is derived from an EMBL/GenBank/DDBJ whole genome shotgun (WGS) entry which is preliminary data.</text>
</comment>
<evidence type="ECO:0000313" key="2">
    <source>
        <dbReference type="EMBL" id="KAK4196389.1"/>
    </source>
</evidence>
<name>A0AAN7ARF2_9PEZI</name>
<feature type="region of interest" description="Disordered" evidence="1">
    <location>
        <begin position="201"/>
        <end position="236"/>
    </location>
</feature>
<reference evidence="2" key="1">
    <citation type="journal article" date="2023" name="Mol. Phylogenet. Evol.">
        <title>Genome-scale phylogeny and comparative genomics of the fungal order Sordariales.</title>
        <authorList>
            <person name="Hensen N."/>
            <person name="Bonometti L."/>
            <person name="Westerberg I."/>
            <person name="Brannstrom I.O."/>
            <person name="Guillou S."/>
            <person name="Cros-Aarteil S."/>
            <person name="Calhoun S."/>
            <person name="Haridas S."/>
            <person name="Kuo A."/>
            <person name="Mondo S."/>
            <person name="Pangilinan J."/>
            <person name="Riley R."/>
            <person name="LaButti K."/>
            <person name="Andreopoulos B."/>
            <person name="Lipzen A."/>
            <person name="Chen C."/>
            <person name="Yan M."/>
            <person name="Daum C."/>
            <person name="Ng V."/>
            <person name="Clum A."/>
            <person name="Steindorff A."/>
            <person name="Ohm R.A."/>
            <person name="Martin F."/>
            <person name="Silar P."/>
            <person name="Natvig D.O."/>
            <person name="Lalanne C."/>
            <person name="Gautier V."/>
            <person name="Ament-Velasquez S.L."/>
            <person name="Kruys A."/>
            <person name="Hutchinson M.I."/>
            <person name="Powell A.J."/>
            <person name="Barry K."/>
            <person name="Miller A.N."/>
            <person name="Grigoriev I.V."/>
            <person name="Debuchy R."/>
            <person name="Gladieux P."/>
            <person name="Hiltunen Thoren M."/>
            <person name="Johannesson H."/>
        </authorList>
    </citation>
    <scope>NUCLEOTIDE SEQUENCE</scope>
    <source>
        <strain evidence="2">CBS 315.58</strain>
    </source>
</reference>
<protein>
    <submittedName>
        <fullName evidence="2">Uncharacterized protein</fullName>
    </submittedName>
</protein>
<organism evidence="2 3">
    <name type="scientific">Triangularia verruculosa</name>
    <dbReference type="NCBI Taxonomy" id="2587418"/>
    <lineage>
        <taxon>Eukaryota</taxon>
        <taxon>Fungi</taxon>
        <taxon>Dikarya</taxon>
        <taxon>Ascomycota</taxon>
        <taxon>Pezizomycotina</taxon>
        <taxon>Sordariomycetes</taxon>
        <taxon>Sordariomycetidae</taxon>
        <taxon>Sordariales</taxon>
        <taxon>Podosporaceae</taxon>
        <taxon>Triangularia</taxon>
    </lineage>
</organism>
<gene>
    <name evidence="2" type="ORF">QBC40DRAFT_9875</name>
</gene>
<keyword evidence="3" id="KW-1185">Reference proteome</keyword>
<feature type="compositionally biased region" description="Basic and acidic residues" evidence="1">
    <location>
        <begin position="226"/>
        <end position="236"/>
    </location>
</feature>
<dbReference type="AlphaFoldDB" id="A0AAN7ARF2"/>
<reference evidence="2" key="2">
    <citation type="submission" date="2023-05" db="EMBL/GenBank/DDBJ databases">
        <authorList>
            <consortium name="Lawrence Berkeley National Laboratory"/>
            <person name="Steindorff A."/>
            <person name="Hensen N."/>
            <person name="Bonometti L."/>
            <person name="Westerberg I."/>
            <person name="Brannstrom I.O."/>
            <person name="Guillou S."/>
            <person name="Cros-Aarteil S."/>
            <person name="Calhoun S."/>
            <person name="Haridas S."/>
            <person name="Kuo A."/>
            <person name="Mondo S."/>
            <person name="Pangilinan J."/>
            <person name="Riley R."/>
            <person name="Labutti K."/>
            <person name="Andreopoulos B."/>
            <person name="Lipzen A."/>
            <person name="Chen C."/>
            <person name="Yanf M."/>
            <person name="Daum C."/>
            <person name="Ng V."/>
            <person name="Clum A."/>
            <person name="Ohm R."/>
            <person name="Martin F."/>
            <person name="Silar P."/>
            <person name="Natvig D."/>
            <person name="Lalanne C."/>
            <person name="Gautier V."/>
            <person name="Ament-Velasquez S.L."/>
            <person name="Kruys A."/>
            <person name="Hutchinson M.I."/>
            <person name="Powell A.J."/>
            <person name="Barry K."/>
            <person name="Miller A.N."/>
            <person name="Grigoriev I.V."/>
            <person name="Debuchy R."/>
            <person name="Gladieux P."/>
            <person name="Thoren M.H."/>
            <person name="Johannesson H."/>
        </authorList>
    </citation>
    <scope>NUCLEOTIDE SEQUENCE</scope>
    <source>
        <strain evidence="2">CBS 315.58</strain>
    </source>
</reference>
<dbReference type="EMBL" id="MU863986">
    <property type="protein sequence ID" value="KAK4196389.1"/>
    <property type="molecule type" value="Genomic_DNA"/>
</dbReference>
<evidence type="ECO:0000256" key="1">
    <source>
        <dbReference type="SAM" id="MobiDB-lite"/>
    </source>
</evidence>
<accession>A0AAN7ARF2</accession>
<evidence type="ECO:0000313" key="3">
    <source>
        <dbReference type="Proteomes" id="UP001303160"/>
    </source>
</evidence>
<proteinExistence type="predicted"/>